<dbReference type="OMA" id="FRPFSCE"/>
<organism evidence="4 5">
    <name type="scientific">Gasterosteus aculeatus aculeatus</name>
    <name type="common">three-spined stickleback</name>
    <dbReference type="NCBI Taxonomy" id="481459"/>
    <lineage>
        <taxon>Eukaryota</taxon>
        <taxon>Metazoa</taxon>
        <taxon>Chordata</taxon>
        <taxon>Craniata</taxon>
        <taxon>Vertebrata</taxon>
        <taxon>Euteleostomi</taxon>
        <taxon>Actinopterygii</taxon>
        <taxon>Neopterygii</taxon>
        <taxon>Teleostei</taxon>
        <taxon>Neoteleostei</taxon>
        <taxon>Acanthomorphata</taxon>
        <taxon>Eupercaria</taxon>
        <taxon>Perciformes</taxon>
        <taxon>Cottioidei</taxon>
        <taxon>Gasterosteales</taxon>
        <taxon>Gasterosteidae</taxon>
        <taxon>Gasterosteus</taxon>
    </lineage>
</organism>
<dbReference type="GO" id="GO:0000963">
    <property type="term" value="P:mitochondrial RNA processing"/>
    <property type="evidence" value="ECO:0007669"/>
    <property type="project" value="TreeGrafter"/>
</dbReference>
<dbReference type="InterPro" id="IPR013584">
    <property type="entry name" value="RAP"/>
</dbReference>
<dbReference type="Pfam" id="PF08368">
    <property type="entry name" value="FAST_2"/>
    <property type="match status" value="1"/>
</dbReference>
<sequence>MSAGMFRVRCVTSSLRRLLHGGAANRDPVLEQLQVCSAEDQLFDVVGKNRAKLTVNHVSKAVGMLWQFQKKKPELLRTVEVIRSHPQFLTLRVLAENKIALMDDCMLVDTLYSFLRLNVDQHDSLVQQLVSEAWLRIDRLPLASLSKFSICLSDQHLQHSPLMGHVTRIVAQRLSSIDDARILTPLMISVSYLASPRLRDALIGRAEHLLETMDPLHYNNPRRVVQFLRNVKHSPRPLLEKCNELILRNLSRLDVENIGVMMGLYQSLQFNNCDFRLAVKQRLTELIDSSTDPFSFTKLFVNLAPMASQEIRDGLENTALLLADELSAHQALVIAEALEETQSRNLSLMNKIASVIQRNLHLYKPVEVARITQALFLMQYQNPELFTKLRNILNNFLQRSVYPYEVIILTRVMSMLPNARIDEAVVSRVDVVVTQCNLNDLNTVACAIAKWVRSDPSYRHNTPSRYVRLLQTLNRCGHERLRAADRLDLVLEELKYISGEWFEEMLLEETMATLERMTGQINCTNVPELAVFLTRINHLCPPLMERIASVAIKDIDKMHHSMVYATLLPFAVMNYDPEQADELYDVCIQRFIPHISSFDPHRLVLLAYALSVADCFPEEMAREIFSIDFLRKLDAQLESMSPLCSRFGIRIVFCAAAAKHSPQDVSTWRLNGADMTAARSSLQRCPIPSTCGPGCASWSSIAPSVSSAPSSRCRGFHERYCQRLQKKGNGPVGPVQQQIHKLLGEVLGGINCVRVAVVTPYFYTLDFECTLDKQLQPLAYSEPSTLQISDRGQVHWGKSSVETIGDVLPPGAQRVAVDFLDSKSFCKNTPHMKGEALMRKRHLEILGYRVVQIPHFEWNSMELSTPDAWKEYLKKNIFKELSS</sequence>
<evidence type="ECO:0000313" key="4">
    <source>
        <dbReference type="Ensembl" id="ENSGACP00000006835.2"/>
    </source>
</evidence>
<dbReference type="GO" id="GO:0044528">
    <property type="term" value="P:regulation of mitochondrial mRNA stability"/>
    <property type="evidence" value="ECO:0007669"/>
    <property type="project" value="InterPro"/>
</dbReference>
<dbReference type="GeneTree" id="ENSGT01030000234607"/>
<dbReference type="PROSITE" id="PS51286">
    <property type="entry name" value="RAP"/>
    <property type="match status" value="1"/>
</dbReference>
<dbReference type="Proteomes" id="UP000007635">
    <property type="component" value="Chromosome XVI"/>
</dbReference>
<dbReference type="Bgee" id="ENSGACG00000005168">
    <property type="expression patterns" value="Expressed in embryo and 7 other cell types or tissues"/>
</dbReference>
<dbReference type="SMART" id="SM00952">
    <property type="entry name" value="RAP"/>
    <property type="match status" value="1"/>
</dbReference>
<keyword evidence="5" id="KW-1185">Reference proteome</keyword>
<dbReference type="PANTHER" id="PTHR21228">
    <property type="entry name" value="FAST LEU-RICH DOMAIN-CONTAINING"/>
    <property type="match status" value="1"/>
</dbReference>
<evidence type="ECO:0000256" key="2">
    <source>
        <dbReference type="ARBA" id="ARBA00023128"/>
    </source>
</evidence>
<accession>G3NNC1</accession>
<dbReference type="InterPro" id="IPR013579">
    <property type="entry name" value="FAST_2"/>
</dbReference>
<feature type="domain" description="RAP" evidence="3">
    <location>
        <begin position="815"/>
        <end position="875"/>
    </location>
</feature>
<reference evidence="4 5" key="1">
    <citation type="journal article" date="2021" name="G3 (Bethesda)">
        <title>Improved contiguity of the threespine stickleback genome using long-read sequencing.</title>
        <authorList>
            <person name="Nath S."/>
            <person name="Shaw D.E."/>
            <person name="White M.A."/>
        </authorList>
    </citation>
    <scope>NUCLEOTIDE SEQUENCE [LARGE SCALE GENOMIC DNA]</scope>
    <source>
        <strain evidence="4 5">Lake Benthic</strain>
    </source>
</reference>
<dbReference type="AlphaFoldDB" id="G3NNC1"/>
<name>G3NNC1_GASAC</name>
<dbReference type="InParanoid" id="G3NNC1"/>
<reference evidence="4" key="3">
    <citation type="submission" date="2025-09" db="UniProtKB">
        <authorList>
            <consortium name="Ensembl"/>
        </authorList>
    </citation>
    <scope>IDENTIFICATION</scope>
</reference>
<evidence type="ECO:0000256" key="1">
    <source>
        <dbReference type="ARBA" id="ARBA00004173"/>
    </source>
</evidence>
<dbReference type="FunCoup" id="G3NNC1">
    <property type="interactions" value="1562"/>
</dbReference>
<dbReference type="eggNOG" id="ENOG502QQ64">
    <property type="taxonomic scope" value="Eukaryota"/>
</dbReference>
<protein>
    <submittedName>
        <fullName evidence="4">FAST kinase domains 1</fullName>
    </submittedName>
</protein>
<proteinExistence type="predicted"/>
<dbReference type="GO" id="GO:0005759">
    <property type="term" value="C:mitochondrial matrix"/>
    <property type="evidence" value="ECO:0007669"/>
    <property type="project" value="TreeGrafter"/>
</dbReference>
<keyword evidence="2" id="KW-0496">Mitochondrion</keyword>
<dbReference type="GO" id="GO:0003723">
    <property type="term" value="F:RNA binding"/>
    <property type="evidence" value="ECO:0007669"/>
    <property type="project" value="TreeGrafter"/>
</dbReference>
<evidence type="ECO:0000313" key="5">
    <source>
        <dbReference type="Proteomes" id="UP000007635"/>
    </source>
</evidence>
<dbReference type="InterPro" id="IPR050870">
    <property type="entry name" value="FAST_kinase"/>
</dbReference>
<evidence type="ECO:0000259" key="3">
    <source>
        <dbReference type="PROSITE" id="PS51286"/>
    </source>
</evidence>
<dbReference type="Ensembl" id="ENSGACT00000006852.2">
    <property type="protein sequence ID" value="ENSGACP00000006835.2"/>
    <property type="gene ID" value="ENSGACG00000005168.2"/>
</dbReference>
<dbReference type="PANTHER" id="PTHR21228:SF29">
    <property type="entry name" value="FAST KINASE DOMAIN-CONTAINING PROTEIN 1, MITOCHONDRIAL"/>
    <property type="match status" value="1"/>
</dbReference>
<dbReference type="Pfam" id="PF06743">
    <property type="entry name" value="FAST_1"/>
    <property type="match status" value="1"/>
</dbReference>
<dbReference type="Pfam" id="PF08373">
    <property type="entry name" value="RAP"/>
    <property type="match status" value="1"/>
</dbReference>
<comment type="subcellular location">
    <subcellularLocation>
        <location evidence="1">Mitochondrion</location>
    </subcellularLocation>
</comment>
<dbReference type="GO" id="GO:0035770">
    <property type="term" value="C:ribonucleoprotein granule"/>
    <property type="evidence" value="ECO:0007669"/>
    <property type="project" value="TreeGrafter"/>
</dbReference>
<dbReference type="InterPro" id="IPR010622">
    <property type="entry name" value="FAST_Leu-rich"/>
</dbReference>
<reference evidence="4" key="2">
    <citation type="submission" date="2025-08" db="UniProtKB">
        <authorList>
            <consortium name="Ensembl"/>
        </authorList>
    </citation>
    <scope>IDENTIFICATION</scope>
</reference>
<dbReference type="STRING" id="69293.ENSGACP00000006835"/>